<keyword evidence="4" id="KW-1003">Cell membrane</keyword>
<dbReference type="NCBIfam" id="TIGR02480">
    <property type="entry name" value="fliN"/>
    <property type="match status" value="1"/>
</dbReference>
<keyword evidence="10" id="KW-0969">Cilium</keyword>
<evidence type="ECO:0000256" key="2">
    <source>
        <dbReference type="ARBA" id="ARBA00009226"/>
    </source>
</evidence>
<organism evidence="10 11">
    <name type="scientific">Acidovorax lacteus</name>
    <dbReference type="NCBI Taxonomy" id="1924988"/>
    <lineage>
        <taxon>Bacteria</taxon>
        <taxon>Pseudomonadati</taxon>
        <taxon>Pseudomonadota</taxon>
        <taxon>Betaproteobacteria</taxon>
        <taxon>Burkholderiales</taxon>
        <taxon>Comamonadaceae</taxon>
        <taxon>Acidovorax</taxon>
    </lineage>
</organism>
<dbReference type="PANTHER" id="PTHR43484">
    <property type="match status" value="1"/>
</dbReference>
<feature type="compositionally biased region" description="Basic and acidic residues" evidence="8">
    <location>
        <begin position="1"/>
        <end position="11"/>
    </location>
</feature>
<comment type="subcellular location">
    <subcellularLocation>
        <location evidence="1">Cell membrane</location>
        <topology evidence="1">Peripheral membrane protein</topology>
        <orientation evidence="1">Cytoplasmic side</orientation>
    </subcellularLocation>
</comment>
<keyword evidence="10" id="KW-0282">Flagellum</keyword>
<evidence type="ECO:0000313" key="10">
    <source>
        <dbReference type="EMBL" id="GAA4417654.1"/>
    </source>
</evidence>
<evidence type="ECO:0000256" key="5">
    <source>
        <dbReference type="ARBA" id="ARBA00022500"/>
    </source>
</evidence>
<keyword evidence="10" id="KW-0966">Cell projection</keyword>
<evidence type="ECO:0000256" key="3">
    <source>
        <dbReference type="ARBA" id="ARBA00021897"/>
    </source>
</evidence>
<evidence type="ECO:0000259" key="9">
    <source>
        <dbReference type="Pfam" id="PF01052"/>
    </source>
</evidence>
<proteinExistence type="inferred from homology"/>
<accession>A0ABP8KWA2</accession>
<dbReference type="InterPro" id="IPR036429">
    <property type="entry name" value="SpoA-like_sf"/>
</dbReference>
<keyword evidence="5" id="KW-0145">Chemotaxis</keyword>
<keyword evidence="7" id="KW-0472">Membrane</keyword>
<dbReference type="Pfam" id="PF01052">
    <property type="entry name" value="FliMN_C"/>
    <property type="match status" value="1"/>
</dbReference>
<feature type="region of interest" description="Disordered" evidence="8">
    <location>
        <begin position="1"/>
        <end position="56"/>
    </location>
</feature>
<keyword evidence="11" id="KW-1185">Reference proteome</keyword>
<keyword evidence="6" id="KW-0283">Flagellar rotation</keyword>
<evidence type="ECO:0000256" key="6">
    <source>
        <dbReference type="ARBA" id="ARBA00022779"/>
    </source>
</evidence>
<dbReference type="Proteomes" id="UP001501788">
    <property type="component" value="Unassembled WGS sequence"/>
</dbReference>
<dbReference type="InterPro" id="IPR001172">
    <property type="entry name" value="FliN_T3SS_HrcQb"/>
</dbReference>
<evidence type="ECO:0000256" key="4">
    <source>
        <dbReference type="ARBA" id="ARBA00022475"/>
    </source>
</evidence>
<name>A0ABP8KWA2_9BURK</name>
<gene>
    <name evidence="10" type="primary">fliN</name>
    <name evidence="10" type="ORF">GCM10023090_01560</name>
</gene>
<dbReference type="PRINTS" id="PR00956">
    <property type="entry name" value="FLGMOTORFLIN"/>
</dbReference>
<dbReference type="InterPro" id="IPR012826">
    <property type="entry name" value="FliN"/>
</dbReference>
<evidence type="ECO:0000256" key="1">
    <source>
        <dbReference type="ARBA" id="ARBA00004413"/>
    </source>
</evidence>
<dbReference type="SUPFAM" id="SSF101801">
    <property type="entry name" value="Surface presentation of antigens (SPOA)"/>
    <property type="match status" value="1"/>
</dbReference>
<protein>
    <recommendedName>
        <fullName evidence="3">Flagellar motor switch protein FliN</fullName>
    </recommendedName>
</protein>
<sequence length="147" mass="15572">MSTEEEKKDGAADDPFAGWAEALEEQKRTDAPAGASEQGGPLSGDPVRPFSAGPGADGTLNDINMVLDIPVQLSVELGRTKVPIKYILQLAQGSVVELDALAGEPMDVLVNGYLIAQGEVVVVNDKFGIRLTDVVTPSERLRRVSRG</sequence>
<evidence type="ECO:0000256" key="8">
    <source>
        <dbReference type="SAM" id="MobiDB-lite"/>
    </source>
</evidence>
<dbReference type="InterPro" id="IPR001543">
    <property type="entry name" value="FliN-like_C"/>
</dbReference>
<comment type="similarity">
    <text evidence="2">Belongs to the FliN/MopA/SpaO family.</text>
</comment>
<dbReference type="InterPro" id="IPR051469">
    <property type="entry name" value="FliN/MopA/SpaO"/>
</dbReference>
<dbReference type="RefSeq" id="WP_345060241.1">
    <property type="nucleotide sequence ID" value="NZ_BAABEX010000001.1"/>
</dbReference>
<dbReference type="EMBL" id="BAABEX010000001">
    <property type="protein sequence ID" value="GAA4417654.1"/>
    <property type="molecule type" value="Genomic_DNA"/>
</dbReference>
<feature type="domain" description="Flagellar motor switch protein FliN-like C-terminal" evidence="9">
    <location>
        <begin position="65"/>
        <end position="135"/>
    </location>
</feature>
<dbReference type="PANTHER" id="PTHR43484:SF1">
    <property type="entry name" value="FLAGELLAR MOTOR SWITCH PROTEIN FLIN"/>
    <property type="match status" value="1"/>
</dbReference>
<comment type="caution">
    <text evidence="10">The sequence shown here is derived from an EMBL/GenBank/DDBJ whole genome shotgun (WGS) entry which is preliminary data.</text>
</comment>
<evidence type="ECO:0000313" key="11">
    <source>
        <dbReference type="Proteomes" id="UP001501788"/>
    </source>
</evidence>
<dbReference type="Gene3D" id="2.30.330.10">
    <property type="entry name" value="SpoA-like"/>
    <property type="match status" value="1"/>
</dbReference>
<evidence type="ECO:0000256" key="7">
    <source>
        <dbReference type="ARBA" id="ARBA00023136"/>
    </source>
</evidence>
<reference evidence="11" key="1">
    <citation type="journal article" date="2019" name="Int. J. Syst. Evol. Microbiol.">
        <title>The Global Catalogue of Microorganisms (GCM) 10K type strain sequencing project: providing services to taxonomists for standard genome sequencing and annotation.</title>
        <authorList>
            <consortium name="The Broad Institute Genomics Platform"/>
            <consortium name="The Broad Institute Genome Sequencing Center for Infectious Disease"/>
            <person name="Wu L."/>
            <person name="Ma J."/>
        </authorList>
    </citation>
    <scope>NUCLEOTIDE SEQUENCE [LARGE SCALE GENOMIC DNA]</scope>
    <source>
        <strain evidence="11">JCM 31890</strain>
    </source>
</reference>